<dbReference type="HOGENOM" id="CLU_1370358_0_0_5"/>
<reference evidence="3" key="1">
    <citation type="journal article" date="2009" name="J. Bacteriol.">
        <title>Complete genome sequence of Erythrobacter litoralis HTCC2594.</title>
        <authorList>
            <person name="Oh H.M."/>
            <person name="Giovannoni S.J."/>
            <person name="Ferriera S."/>
            <person name="Johnson J."/>
            <person name="Cho J.C."/>
        </authorList>
    </citation>
    <scope>NUCLEOTIDE SEQUENCE [LARGE SCALE GENOMIC DNA]</scope>
    <source>
        <strain evidence="3">HTCC2594</strain>
    </source>
</reference>
<sequence>MVGERSSLQSGTEIMAFTIRGAVIAVSLALLATVASQLFYIGVVAELDDGTFLRKVTWTTEMAMFSLVAIAALPLASRSTVPLVWAAIAISGIMNVIQVGIGLAEFGPAREAADEAVFQSVLGGAFFLYFHAKALIGMAAIGLGLSALAHGTLGKVLGGLSILAGAAAAVLNLLAMANGMEVMFPAGASGTAATALFALTALLVVKGEAG</sequence>
<evidence type="ECO:0000256" key="1">
    <source>
        <dbReference type="SAM" id="Phobius"/>
    </source>
</evidence>
<feature type="transmembrane region" description="Helical" evidence="1">
    <location>
        <begin position="126"/>
        <end position="149"/>
    </location>
</feature>
<feature type="transmembrane region" description="Helical" evidence="1">
    <location>
        <begin position="21"/>
        <end position="44"/>
    </location>
</feature>
<gene>
    <name evidence="2" type="ordered locus">ELI_05275</name>
</gene>
<accession>Q2NAZ4</accession>
<keyword evidence="1" id="KW-1133">Transmembrane helix</keyword>
<dbReference type="AlphaFoldDB" id="Q2NAZ4"/>
<dbReference type="STRING" id="314225.ELI_05275"/>
<feature type="transmembrane region" description="Helical" evidence="1">
    <location>
        <begin position="183"/>
        <end position="205"/>
    </location>
</feature>
<feature type="transmembrane region" description="Helical" evidence="1">
    <location>
        <begin position="56"/>
        <end position="76"/>
    </location>
</feature>
<dbReference type="KEGG" id="eli:ELI_05275"/>
<protein>
    <recommendedName>
        <fullName evidence="4">Thiamine biosynthesis protein ThiC</fullName>
    </recommendedName>
</protein>
<name>Q2NAZ4_ERYLH</name>
<organism evidence="2 3">
    <name type="scientific">Erythrobacter litoralis (strain HTCC2594)</name>
    <dbReference type="NCBI Taxonomy" id="314225"/>
    <lineage>
        <taxon>Bacteria</taxon>
        <taxon>Pseudomonadati</taxon>
        <taxon>Pseudomonadota</taxon>
        <taxon>Alphaproteobacteria</taxon>
        <taxon>Sphingomonadales</taxon>
        <taxon>Erythrobacteraceae</taxon>
        <taxon>Erythrobacter/Porphyrobacter group</taxon>
        <taxon>Erythrobacter</taxon>
    </lineage>
</organism>
<dbReference type="EMBL" id="CP000157">
    <property type="protein sequence ID" value="ABC63147.1"/>
    <property type="molecule type" value="Genomic_DNA"/>
</dbReference>
<keyword evidence="1" id="KW-0812">Transmembrane</keyword>
<evidence type="ECO:0000313" key="2">
    <source>
        <dbReference type="EMBL" id="ABC63147.1"/>
    </source>
</evidence>
<keyword evidence="1" id="KW-0472">Membrane</keyword>
<evidence type="ECO:0000313" key="3">
    <source>
        <dbReference type="Proteomes" id="UP000008808"/>
    </source>
</evidence>
<dbReference type="Proteomes" id="UP000008808">
    <property type="component" value="Chromosome"/>
</dbReference>
<dbReference type="eggNOG" id="ENOG502Z8TR">
    <property type="taxonomic scope" value="Bacteria"/>
</dbReference>
<proteinExistence type="predicted"/>
<keyword evidence="3" id="KW-1185">Reference proteome</keyword>
<evidence type="ECO:0008006" key="4">
    <source>
        <dbReference type="Google" id="ProtNLM"/>
    </source>
</evidence>
<feature type="transmembrane region" description="Helical" evidence="1">
    <location>
        <begin position="83"/>
        <end position="106"/>
    </location>
</feature>
<feature type="transmembrane region" description="Helical" evidence="1">
    <location>
        <begin position="156"/>
        <end position="177"/>
    </location>
</feature>